<dbReference type="GO" id="GO:0003729">
    <property type="term" value="F:mRNA binding"/>
    <property type="evidence" value="ECO:0007669"/>
    <property type="project" value="TreeGrafter"/>
</dbReference>
<feature type="domain" description="YTH" evidence="1">
    <location>
        <begin position="69"/>
        <end position="207"/>
    </location>
</feature>
<dbReference type="CDD" id="cd21134">
    <property type="entry name" value="YTH"/>
    <property type="match status" value="1"/>
</dbReference>
<dbReference type="PANTHER" id="PTHR12357">
    <property type="entry name" value="YTH YT521-B HOMOLOGY DOMAIN-CONTAINING"/>
    <property type="match status" value="1"/>
</dbReference>
<reference evidence="2" key="2">
    <citation type="submission" date="2011-02" db="EMBL/GenBank/DDBJ databases">
        <authorList>
            <person name="MacLean D."/>
        </authorList>
    </citation>
    <scope>NUCLEOTIDE SEQUENCE</scope>
</reference>
<dbReference type="PANTHER" id="PTHR12357:SF89">
    <property type="entry name" value="YTH DOMAIN-CONTAINING FAMILY PROTEIN"/>
    <property type="match status" value="1"/>
</dbReference>
<dbReference type="InterPro" id="IPR007275">
    <property type="entry name" value="YTH_domain"/>
</dbReference>
<sequence>MNGAHSANNQVSCIIPDNLDGMVHHRRGTRHPTKLAPRYDRSEYRIDHTTSTTWSHVNQEHKVKDLERFHCFVIKSFSETNFHKSLKYGIWTSTFANNRCLDQIYREEMQKSSPCPILFFFSVCKSRHFNGIARMSSPLVNDQKFLLWDKQKYGAFFSVEWLVVKDVPNYILKHIRWSHFAVNNSLVSCRDCEKIPKEEASQSISLFCNYQSTTSAWDDFQYFDQKQKELEDKRGIDAETDSPFRQVGSEVEL</sequence>
<protein>
    <submittedName>
        <fullName evidence="2">Uncharacterized protein AlNc14C6G893</fullName>
    </submittedName>
</protein>
<reference evidence="2" key="1">
    <citation type="journal article" date="2011" name="PLoS Biol.">
        <title>Gene gain and loss during evolution of obligate parasitism in the white rust pathogen of Arabidopsis thaliana.</title>
        <authorList>
            <person name="Kemen E."/>
            <person name="Gardiner A."/>
            <person name="Schultz-Larsen T."/>
            <person name="Kemen A.C."/>
            <person name="Balmuth A.L."/>
            <person name="Robert-Seilaniantz A."/>
            <person name="Bailey K."/>
            <person name="Holub E."/>
            <person name="Studholme D.J."/>
            <person name="Maclean D."/>
            <person name="Jones J.D."/>
        </authorList>
    </citation>
    <scope>NUCLEOTIDE SEQUENCE</scope>
</reference>
<organism evidence="2">
    <name type="scientific">Albugo laibachii Nc14</name>
    <dbReference type="NCBI Taxonomy" id="890382"/>
    <lineage>
        <taxon>Eukaryota</taxon>
        <taxon>Sar</taxon>
        <taxon>Stramenopiles</taxon>
        <taxon>Oomycota</taxon>
        <taxon>Peronosporomycetes</taxon>
        <taxon>Albuginales</taxon>
        <taxon>Albuginaceae</taxon>
        <taxon>Albugo</taxon>
    </lineage>
</organism>
<accession>F0W1C4</accession>
<name>F0W1C4_9STRA</name>
<dbReference type="Gene3D" id="3.10.590.10">
    <property type="entry name" value="ph1033 like domains"/>
    <property type="match status" value="1"/>
</dbReference>
<proteinExistence type="predicted"/>
<dbReference type="GO" id="GO:0005737">
    <property type="term" value="C:cytoplasm"/>
    <property type="evidence" value="ECO:0007669"/>
    <property type="project" value="TreeGrafter"/>
</dbReference>
<gene>
    <name evidence="2" type="primary">AlNc14C6G893</name>
    <name evidence="2" type="ORF">ALNC14_009950</name>
</gene>
<dbReference type="PROSITE" id="PS50882">
    <property type="entry name" value="YTH"/>
    <property type="match status" value="1"/>
</dbReference>
<dbReference type="InterPro" id="IPR045168">
    <property type="entry name" value="YTH_prot"/>
</dbReference>
<evidence type="ECO:0000259" key="1">
    <source>
        <dbReference type="PROSITE" id="PS50882"/>
    </source>
</evidence>
<dbReference type="EMBL" id="FR824051">
    <property type="protein sequence ID" value="CCA14852.1"/>
    <property type="molecule type" value="Genomic_DNA"/>
</dbReference>
<dbReference type="AlphaFoldDB" id="F0W1C4"/>
<evidence type="ECO:0000313" key="2">
    <source>
        <dbReference type="EMBL" id="CCA14852.1"/>
    </source>
</evidence>
<dbReference type="HOGENOM" id="CLU_089812_0_0_1"/>
<dbReference type="Pfam" id="PF04146">
    <property type="entry name" value="YTH"/>
    <property type="match status" value="1"/>
</dbReference>
<dbReference type="GO" id="GO:0061157">
    <property type="term" value="P:mRNA destabilization"/>
    <property type="evidence" value="ECO:0007669"/>
    <property type="project" value="TreeGrafter"/>
</dbReference>